<feature type="non-terminal residue" evidence="1">
    <location>
        <position position="211"/>
    </location>
</feature>
<comment type="caution">
    <text evidence="1">The sequence shown here is derived from an EMBL/GenBank/DDBJ whole genome shotgun (WGS) entry which is preliminary data.</text>
</comment>
<proteinExistence type="predicted"/>
<reference evidence="1" key="1">
    <citation type="journal article" date="2015" name="Nature">
        <title>Complex archaea that bridge the gap between prokaryotes and eukaryotes.</title>
        <authorList>
            <person name="Spang A."/>
            <person name="Saw J.H."/>
            <person name="Jorgensen S.L."/>
            <person name="Zaremba-Niedzwiedzka K."/>
            <person name="Martijn J."/>
            <person name="Lind A.E."/>
            <person name="van Eijk R."/>
            <person name="Schleper C."/>
            <person name="Guy L."/>
            <person name="Ettema T.J."/>
        </authorList>
    </citation>
    <scope>NUCLEOTIDE SEQUENCE</scope>
</reference>
<name>A0A0F9HE37_9ZZZZ</name>
<gene>
    <name evidence="1" type="ORF">LCGC14_2009570</name>
</gene>
<dbReference type="AlphaFoldDB" id="A0A0F9HE37"/>
<dbReference type="EMBL" id="LAZR01023009">
    <property type="protein sequence ID" value="KKL79960.1"/>
    <property type="molecule type" value="Genomic_DNA"/>
</dbReference>
<protein>
    <submittedName>
        <fullName evidence="1">Uncharacterized protein</fullName>
    </submittedName>
</protein>
<evidence type="ECO:0000313" key="1">
    <source>
        <dbReference type="EMBL" id="KKL79960.1"/>
    </source>
</evidence>
<accession>A0A0F9HE37</accession>
<organism evidence="1">
    <name type="scientific">marine sediment metagenome</name>
    <dbReference type="NCBI Taxonomy" id="412755"/>
    <lineage>
        <taxon>unclassified sequences</taxon>
        <taxon>metagenomes</taxon>
        <taxon>ecological metagenomes</taxon>
    </lineage>
</organism>
<sequence length="211" mass="23812">MSASFSNFSDDFFVNMDLHTALPMPQERETVLSFCEAVQKQFPDMADFYRRDNGPYVLEGDRNAGSYRWTELGARQLSAGAFNPADVENAYAQHAWILDRSRYFLGVSHLDVESLDLVYGFNLVYVGNRDAIICEALLEGSRLGELTAHCGATALNCEPSLIMTLDTDCFLQARVAIETRNSSYQVRTGAYEEEPISIYFTIRAYPRPAER</sequence>